<comment type="caution">
    <text evidence="1">The sequence shown here is derived from an EMBL/GenBank/DDBJ whole genome shotgun (WGS) entry which is preliminary data.</text>
</comment>
<evidence type="ECO:0000313" key="1">
    <source>
        <dbReference type="EMBL" id="KAL2480707.1"/>
    </source>
</evidence>
<sequence>MRGSWSKMGSVLRLQNWCESGAKLGALGAAKLVQKLGALHQLLVKFAPVCWCNFAFDWCILHQLLAKFAPAMLVHFALDYCKFNTDFTNSAYEQITSVYI</sequence>
<evidence type="ECO:0000313" key="2">
    <source>
        <dbReference type="Proteomes" id="UP001604336"/>
    </source>
</evidence>
<protein>
    <submittedName>
        <fullName evidence="1">Uncharacterized protein</fullName>
    </submittedName>
</protein>
<name>A0ABD1QWX0_9LAMI</name>
<dbReference type="EMBL" id="JBFOLK010000010">
    <property type="protein sequence ID" value="KAL2480707.1"/>
    <property type="molecule type" value="Genomic_DNA"/>
</dbReference>
<gene>
    <name evidence="1" type="ORF">Adt_33673</name>
</gene>
<dbReference type="Proteomes" id="UP001604336">
    <property type="component" value="Unassembled WGS sequence"/>
</dbReference>
<proteinExistence type="predicted"/>
<keyword evidence="2" id="KW-1185">Reference proteome</keyword>
<dbReference type="AlphaFoldDB" id="A0ABD1QWX0"/>
<organism evidence="1 2">
    <name type="scientific">Abeliophyllum distichum</name>
    <dbReference type="NCBI Taxonomy" id="126358"/>
    <lineage>
        <taxon>Eukaryota</taxon>
        <taxon>Viridiplantae</taxon>
        <taxon>Streptophyta</taxon>
        <taxon>Embryophyta</taxon>
        <taxon>Tracheophyta</taxon>
        <taxon>Spermatophyta</taxon>
        <taxon>Magnoliopsida</taxon>
        <taxon>eudicotyledons</taxon>
        <taxon>Gunneridae</taxon>
        <taxon>Pentapetalae</taxon>
        <taxon>asterids</taxon>
        <taxon>lamiids</taxon>
        <taxon>Lamiales</taxon>
        <taxon>Oleaceae</taxon>
        <taxon>Forsythieae</taxon>
        <taxon>Abeliophyllum</taxon>
    </lineage>
</organism>
<accession>A0ABD1QWX0</accession>
<reference evidence="2" key="1">
    <citation type="submission" date="2024-07" db="EMBL/GenBank/DDBJ databases">
        <title>Two chromosome-level genome assemblies of Korean endemic species Abeliophyllum distichum and Forsythia ovata (Oleaceae).</title>
        <authorList>
            <person name="Jang H."/>
        </authorList>
    </citation>
    <scope>NUCLEOTIDE SEQUENCE [LARGE SCALE GENOMIC DNA]</scope>
</reference>